<sequence length="156" mass="17333">MKKMSALVSVVLSVACLNTCITSMAAPVKVDTSAVERVLNMARIVSQIEHRNIPEGKLQAILEEARPCVAQGLGNVDQKTMDSVLRYFELSFGCLTMIQNEEFLEEVIKGLRCFEKVPNVPQENLDMVDKAVGGCFPDDLLHIRQQNGAIEKAKRR</sequence>
<evidence type="ECO:0000313" key="3">
    <source>
        <dbReference type="Proteomes" id="UP000192247"/>
    </source>
</evidence>
<dbReference type="Proteomes" id="UP000192247">
    <property type="component" value="Unassembled WGS sequence"/>
</dbReference>
<dbReference type="InParanoid" id="A0A1V9XEM5"/>
<feature type="chain" id="PRO_5013365932" description="Secreted protein" evidence="1">
    <location>
        <begin position="26"/>
        <end position="156"/>
    </location>
</feature>
<evidence type="ECO:0008006" key="4">
    <source>
        <dbReference type="Google" id="ProtNLM"/>
    </source>
</evidence>
<feature type="signal peptide" evidence="1">
    <location>
        <begin position="1"/>
        <end position="25"/>
    </location>
</feature>
<reference evidence="2 3" key="1">
    <citation type="journal article" date="2017" name="Gigascience">
        <title>Draft genome of the honey bee ectoparasitic mite, Tropilaelaps mercedesae, is shaped by the parasitic life history.</title>
        <authorList>
            <person name="Dong X."/>
            <person name="Armstrong S.D."/>
            <person name="Xia D."/>
            <person name="Makepeace B.L."/>
            <person name="Darby A.C."/>
            <person name="Kadowaki T."/>
        </authorList>
    </citation>
    <scope>NUCLEOTIDE SEQUENCE [LARGE SCALE GENOMIC DNA]</scope>
    <source>
        <strain evidence="2">Wuxi-XJTLU</strain>
    </source>
</reference>
<dbReference type="AlphaFoldDB" id="A0A1V9XEM5"/>
<evidence type="ECO:0000256" key="1">
    <source>
        <dbReference type="SAM" id="SignalP"/>
    </source>
</evidence>
<protein>
    <recommendedName>
        <fullName evidence="4">Secreted protein</fullName>
    </recommendedName>
</protein>
<dbReference type="EMBL" id="MNPL01013532">
    <property type="protein sequence ID" value="OQR71792.1"/>
    <property type="molecule type" value="Genomic_DNA"/>
</dbReference>
<dbReference type="PROSITE" id="PS51257">
    <property type="entry name" value="PROKAR_LIPOPROTEIN"/>
    <property type="match status" value="1"/>
</dbReference>
<evidence type="ECO:0000313" key="2">
    <source>
        <dbReference type="EMBL" id="OQR71792.1"/>
    </source>
</evidence>
<name>A0A1V9XEM5_9ACAR</name>
<comment type="caution">
    <text evidence="2">The sequence shown here is derived from an EMBL/GenBank/DDBJ whole genome shotgun (WGS) entry which is preliminary data.</text>
</comment>
<keyword evidence="3" id="KW-1185">Reference proteome</keyword>
<keyword evidence="1" id="KW-0732">Signal</keyword>
<gene>
    <name evidence="2" type="ORF">BIW11_10778</name>
</gene>
<organism evidence="2 3">
    <name type="scientific">Tropilaelaps mercedesae</name>
    <dbReference type="NCBI Taxonomy" id="418985"/>
    <lineage>
        <taxon>Eukaryota</taxon>
        <taxon>Metazoa</taxon>
        <taxon>Ecdysozoa</taxon>
        <taxon>Arthropoda</taxon>
        <taxon>Chelicerata</taxon>
        <taxon>Arachnida</taxon>
        <taxon>Acari</taxon>
        <taxon>Parasitiformes</taxon>
        <taxon>Mesostigmata</taxon>
        <taxon>Gamasina</taxon>
        <taxon>Dermanyssoidea</taxon>
        <taxon>Laelapidae</taxon>
        <taxon>Tropilaelaps</taxon>
    </lineage>
</organism>
<accession>A0A1V9XEM5</accession>
<proteinExistence type="predicted"/>